<feature type="region of interest" description="Disordered" evidence="1">
    <location>
        <begin position="61"/>
        <end position="81"/>
    </location>
</feature>
<dbReference type="Proteomes" id="UP000268014">
    <property type="component" value="Unassembled WGS sequence"/>
</dbReference>
<sequence>MTLPKSSLNSSKTPSASSRATSLPSNRKRSAIELSSSNLSECFSLLVRYASIMANARSIERSTSWPESTAETGKASILALK</sequence>
<evidence type="ECO:0000313" key="2">
    <source>
        <dbReference type="EMBL" id="VDO27878.1"/>
    </source>
</evidence>
<feature type="region of interest" description="Disordered" evidence="1">
    <location>
        <begin position="1"/>
        <end position="30"/>
    </location>
</feature>
<dbReference type="WBParaSite" id="HPLM_0000607301-mRNA-1">
    <property type="protein sequence ID" value="HPLM_0000607301-mRNA-1"/>
    <property type="gene ID" value="HPLM_0000607301"/>
</dbReference>
<feature type="compositionally biased region" description="Polar residues" evidence="1">
    <location>
        <begin position="61"/>
        <end position="71"/>
    </location>
</feature>
<protein>
    <submittedName>
        <fullName evidence="2 4">Uncharacterized protein</fullName>
    </submittedName>
</protein>
<evidence type="ECO:0000313" key="3">
    <source>
        <dbReference type="Proteomes" id="UP000268014"/>
    </source>
</evidence>
<evidence type="ECO:0000313" key="4">
    <source>
        <dbReference type="WBParaSite" id="HPLM_0000607301-mRNA-1"/>
    </source>
</evidence>
<evidence type="ECO:0000256" key="1">
    <source>
        <dbReference type="SAM" id="MobiDB-lite"/>
    </source>
</evidence>
<reference evidence="2 3" key="2">
    <citation type="submission" date="2018-11" db="EMBL/GenBank/DDBJ databases">
        <authorList>
            <consortium name="Pathogen Informatics"/>
        </authorList>
    </citation>
    <scope>NUCLEOTIDE SEQUENCE [LARGE SCALE GENOMIC DNA]</scope>
    <source>
        <strain evidence="2 3">MHpl1</strain>
    </source>
</reference>
<dbReference type="AlphaFoldDB" id="A0A158QL99"/>
<feature type="compositionally biased region" description="Polar residues" evidence="1">
    <location>
        <begin position="1"/>
        <end position="25"/>
    </location>
</feature>
<accession>A0A158QL99</accession>
<organism evidence="4">
    <name type="scientific">Haemonchus placei</name>
    <name type="common">Barber's pole worm</name>
    <dbReference type="NCBI Taxonomy" id="6290"/>
    <lineage>
        <taxon>Eukaryota</taxon>
        <taxon>Metazoa</taxon>
        <taxon>Ecdysozoa</taxon>
        <taxon>Nematoda</taxon>
        <taxon>Chromadorea</taxon>
        <taxon>Rhabditida</taxon>
        <taxon>Rhabditina</taxon>
        <taxon>Rhabditomorpha</taxon>
        <taxon>Strongyloidea</taxon>
        <taxon>Trichostrongylidae</taxon>
        <taxon>Haemonchus</taxon>
    </lineage>
</organism>
<proteinExistence type="predicted"/>
<dbReference type="EMBL" id="UZAF01016432">
    <property type="protein sequence ID" value="VDO27878.1"/>
    <property type="molecule type" value="Genomic_DNA"/>
</dbReference>
<keyword evidence="3" id="KW-1185">Reference proteome</keyword>
<gene>
    <name evidence="2" type="ORF">HPLM_LOCUS6065</name>
</gene>
<name>A0A158QL99_HAEPC</name>
<reference evidence="4" key="1">
    <citation type="submission" date="2016-04" db="UniProtKB">
        <authorList>
            <consortium name="WormBaseParasite"/>
        </authorList>
    </citation>
    <scope>IDENTIFICATION</scope>
</reference>